<evidence type="ECO:0000256" key="1">
    <source>
        <dbReference type="SAM" id="Phobius"/>
    </source>
</evidence>
<proteinExistence type="predicted"/>
<keyword evidence="1" id="KW-0812">Transmembrane</keyword>
<dbReference type="Proteomes" id="UP000014854">
    <property type="component" value="Unassembled WGS sequence"/>
</dbReference>
<protein>
    <submittedName>
        <fullName evidence="2">Uncharacterized protein</fullName>
    </submittedName>
</protein>
<organism evidence="2 3">
    <name type="scientific">Vibrio fluvialis PG41</name>
    <dbReference type="NCBI Taxonomy" id="1336752"/>
    <lineage>
        <taxon>Bacteria</taxon>
        <taxon>Pseudomonadati</taxon>
        <taxon>Pseudomonadota</taxon>
        <taxon>Gammaproteobacteria</taxon>
        <taxon>Vibrionales</taxon>
        <taxon>Vibrionaceae</taxon>
        <taxon>Vibrio</taxon>
    </lineage>
</organism>
<feature type="transmembrane region" description="Helical" evidence="1">
    <location>
        <begin position="15"/>
        <end position="33"/>
    </location>
</feature>
<evidence type="ECO:0000313" key="3">
    <source>
        <dbReference type="Proteomes" id="UP000014854"/>
    </source>
</evidence>
<reference evidence="2 3" key="1">
    <citation type="journal article" date="2013" name="Gut Pathog.">
        <title>Evidence of a new metabolic capacity in an emerging diarrheal pathogen: lessons from the draft genomes of Vibrio fluvialis strains PG41 and I21563.</title>
        <authorList>
            <person name="Khatri I."/>
            <person name="Mahajan S."/>
            <person name="Dureja C."/>
            <person name="Subramanian S."/>
            <person name="Raychaudhuri S."/>
        </authorList>
    </citation>
    <scope>NUCLEOTIDE SEQUENCE [LARGE SCALE GENOMIC DNA]</scope>
    <source>
        <strain evidence="2 3">PG41</strain>
    </source>
</reference>
<dbReference type="PATRIC" id="fig|1336752.4.peg.3088"/>
<keyword evidence="1" id="KW-0472">Membrane</keyword>
<name>S7I0W9_VIBFL</name>
<gene>
    <name evidence="2" type="ORF">L910_1236</name>
</gene>
<evidence type="ECO:0000313" key="2">
    <source>
        <dbReference type="EMBL" id="EPP21557.1"/>
    </source>
</evidence>
<dbReference type="EMBL" id="ASXS01000013">
    <property type="protein sequence ID" value="EPP21557.1"/>
    <property type="molecule type" value="Genomic_DNA"/>
</dbReference>
<comment type="caution">
    <text evidence="2">The sequence shown here is derived from an EMBL/GenBank/DDBJ whole genome shotgun (WGS) entry which is preliminary data.</text>
</comment>
<keyword evidence="1" id="KW-1133">Transmembrane helix</keyword>
<dbReference type="AlphaFoldDB" id="S7I0W9"/>
<sequence>MKMNNPDQPSKKTQVVIGAMIVLMLLSAFAPVLQNMM</sequence>
<accession>S7I0W9</accession>